<dbReference type="CDD" id="cd00333">
    <property type="entry name" value="MIP"/>
    <property type="match status" value="1"/>
</dbReference>
<dbReference type="GO" id="GO:0003014">
    <property type="term" value="P:renal system process"/>
    <property type="evidence" value="ECO:0007669"/>
    <property type="project" value="EnsemblMetazoa"/>
</dbReference>
<dbReference type="GO" id="GO:0015267">
    <property type="term" value="F:channel activity"/>
    <property type="evidence" value="ECO:0007669"/>
    <property type="project" value="InterPro"/>
</dbReference>
<dbReference type="InterPro" id="IPR023271">
    <property type="entry name" value="Aquaporin-like"/>
</dbReference>
<dbReference type="OrthoDB" id="3222at2759"/>
<dbReference type="STRING" id="7217.A0A0P9BY00"/>
<dbReference type="FunCoup" id="A0A0P9BY00">
    <property type="interactions" value="64"/>
</dbReference>
<dbReference type="GO" id="GO:0016323">
    <property type="term" value="C:basolateral plasma membrane"/>
    <property type="evidence" value="ECO:0007669"/>
    <property type="project" value="EnsemblMetazoa"/>
</dbReference>
<dbReference type="Gene3D" id="1.20.1080.10">
    <property type="entry name" value="Glycerol uptake facilitator protein"/>
    <property type="match status" value="1"/>
</dbReference>
<feature type="transmembrane region" description="Helical" evidence="8">
    <location>
        <begin position="246"/>
        <end position="263"/>
    </location>
</feature>
<dbReference type="InterPro" id="IPR034294">
    <property type="entry name" value="Aquaporin_transptr"/>
</dbReference>
<evidence type="ECO:0000256" key="5">
    <source>
        <dbReference type="ARBA" id="ARBA00022989"/>
    </source>
</evidence>
<keyword evidence="10" id="KW-1185">Reference proteome</keyword>
<gene>
    <name evidence="9" type="primary">Dana\GF11830</name>
    <name evidence="9" type="synonym">dana_GLEANR_11855</name>
    <name evidence="9" type="ORF">GF11830</name>
</gene>
<dbReference type="SUPFAM" id="SSF81338">
    <property type="entry name" value="Aquaporin-like"/>
    <property type="match status" value="1"/>
</dbReference>
<dbReference type="PROSITE" id="PS00221">
    <property type="entry name" value="MIP"/>
    <property type="match status" value="1"/>
</dbReference>
<evidence type="ECO:0000256" key="4">
    <source>
        <dbReference type="ARBA" id="ARBA00022692"/>
    </source>
</evidence>
<protein>
    <submittedName>
        <fullName evidence="9">Uncharacterized protein, isoform B</fullName>
    </submittedName>
</protein>
<keyword evidence="3 7" id="KW-0813">Transport</keyword>
<dbReference type="GO" id="GO:0016324">
    <property type="term" value="C:apical plasma membrane"/>
    <property type="evidence" value="ECO:0007669"/>
    <property type="project" value="EnsemblMetazoa"/>
</dbReference>
<name>A0A0P9BY00_DROAN</name>
<evidence type="ECO:0000313" key="10">
    <source>
        <dbReference type="Proteomes" id="UP000007801"/>
    </source>
</evidence>
<dbReference type="InParanoid" id="A0A0P9BY00"/>
<keyword evidence="4 7" id="KW-0812">Transmembrane</keyword>
<dbReference type="InterPro" id="IPR000425">
    <property type="entry name" value="MIP"/>
</dbReference>
<dbReference type="FunFam" id="1.20.1080.10:FF:000020">
    <property type="entry name" value="Entomoglyceroporin 4, isoform A"/>
    <property type="match status" value="1"/>
</dbReference>
<evidence type="ECO:0000256" key="8">
    <source>
        <dbReference type="SAM" id="Phobius"/>
    </source>
</evidence>
<feature type="transmembrane region" description="Helical" evidence="8">
    <location>
        <begin position="85"/>
        <end position="106"/>
    </location>
</feature>
<dbReference type="InterPro" id="IPR022357">
    <property type="entry name" value="MIP_CS"/>
</dbReference>
<sequence>MEQERQGMNSLQGMETLTGSFLAVESFVPEGENRNGCCKVFKMKGSTLDKICAFLGELIGTGILVFLGCMGCINSPIFANTHLQIILNFGFAVLIAIQCVGCVSGAHVNPAVTVAALIYDMITVKMALVYFVAQLLGAFIGYGLLKLLMPTSVVEVGAGLCVTLPHTEVTVAQAFGIEFVVTSILILVCCGVWDPRNSKFHDSVPIRFGLAVAGLACAAGPFTGASMNPARSFGPALWNAHFEHHWIYWVAPLSSAAITAYAYKIVLRREVVQAEASTDEKLREIR</sequence>
<accession>A0A0P9BY00</accession>
<dbReference type="AlphaFoldDB" id="A0A0P9BY00"/>
<dbReference type="Pfam" id="PF00230">
    <property type="entry name" value="MIP"/>
    <property type="match status" value="1"/>
</dbReference>
<evidence type="ECO:0000256" key="1">
    <source>
        <dbReference type="ARBA" id="ARBA00004141"/>
    </source>
</evidence>
<comment type="similarity">
    <text evidence="2 7">Belongs to the MIP/aquaporin (TC 1.A.8) family.</text>
</comment>
<feature type="transmembrane region" description="Helical" evidence="8">
    <location>
        <begin position="127"/>
        <end position="149"/>
    </location>
</feature>
<dbReference type="EMBL" id="CH902619">
    <property type="protein sequence ID" value="KPU76341.1"/>
    <property type="molecule type" value="Genomic_DNA"/>
</dbReference>
<evidence type="ECO:0000256" key="2">
    <source>
        <dbReference type="ARBA" id="ARBA00006175"/>
    </source>
</evidence>
<dbReference type="PRINTS" id="PR00783">
    <property type="entry name" value="MINTRINSICP"/>
</dbReference>
<dbReference type="Proteomes" id="UP000007801">
    <property type="component" value="Unassembled WGS sequence"/>
</dbReference>
<feature type="transmembrane region" description="Helical" evidence="8">
    <location>
        <begin position="205"/>
        <end position="226"/>
    </location>
</feature>
<keyword evidence="5 8" id="KW-1133">Transmembrane helix</keyword>
<evidence type="ECO:0000313" key="9">
    <source>
        <dbReference type="EMBL" id="KPU76341.1"/>
    </source>
</evidence>
<dbReference type="PANTHER" id="PTHR19139">
    <property type="entry name" value="AQUAPORIN TRANSPORTER"/>
    <property type="match status" value="1"/>
</dbReference>
<reference evidence="9 10" key="1">
    <citation type="journal article" date="2007" name="Nature">
        <title>Evolution of genes and genomes on the Drosophila phylogeny.</title>
        <authorList>
            <consortium name="Drosophila 12 Genomes Consortium"/>
            <person name="Clark A.G."/>
            <person name="Eisen M.B."/>
            <person name="Smith D.R."/>
            <person name="Bergman C.M."/>
            <person name="Oliver B."/>
            <person name="Markow T.A."/>
            <person name="Kaufman T.C."/>
            <person name="Kellis M."/>
            <person name="Gelbart W."/>
            <person name="Iyer V.N."/>
            <person name="Pollard D.A."/>
            <person name="Sackton T.B."/>
            <person name="Larracuente A.M."/>
            <person name="Singh N.D."/>
            <person name="Abad J.P."/>
            <person name="Abt D.N."/>
            <person name="Adryan B."/>
            <person name="Aguade M."/>
            <person name="Akashi H."/>
            <person name="Anderson W.W."/>
            <person name="Aquadro C.F."/>
            <person name="Ardell D.H."/>
            <person name="Arguello R."/>
            <person name="Artieri C.G."/>
            <person name="Barbash D.A."/>
            <person name="Barker D."/>
            <person name="Barsanti P."/>
            <person name="Batterham P."/>
            <person name="Batzoglou S."/>
            <person name="Begun D."/>
            <person name="Bhutkar A."/>
            <person name="Blanco E."/>
            <person name="Bosak S.A."/>
            <person name="Bradley R.K."/>
            <person name="Brand A.D."/>
            <person name="Brent M.R."/>
            <person name="Brooks A.N."/>
            <person name="Brown R.H."/>
            <person name="Butlin R.K."/>
            <person name="Caggese C."/>
            <person name="Calvi B.R."/>
            <person name="Bernardo de Carvalho A."/>
            <person name="Caspi A."/>
            <person name="Castrezana S."/>
            <person name="Celniker S.E."/>
            <person name="Chang J.L."/>
            <person name="Chapple C."/>
            <person name="Chatterji S."/>
            <person name="Chinwalla A."/>
            <person name="Civetta A."/>
            <person name="Clifton S.W."/>
            <person name="Comeron J.M."/>
            <person name="Costello J.C."/>
            <person name="Coyne J.A."/>
            <person name="Daub J."/>
            <person name="David R.G."/>
            <person name="Delcher A.L."/>
            <person name="Delehaunty K."/>
            <person name="Do C.B."/>
            <person name="Ebling H."/>
            <person name="Edwards K."/>
            <person name="Eickbush T."/>
            <person name="Evans J.D."/>
            <person name="Filipski A."/>
            <person name="Findeiss S."/>
            <person name="Freyhult E."/>
            <person name="Fulton L."/>
            <person name="Fulton R."/>
            <person name="Garcia A.C."/>
            <person name="Gardiner A."/>
            <person name="Garfield D.A."/>
            <person name="Garvin B.E."/>
            <person name="Gibson G."/>
            <person name="Gilbert D."/>
            <person name="Gnerre S."/>
            <person name="Godfrey J."/>
            <person name="Good R."/>
            <person name="Gotea V."/>
            <person name="Gravely B."/>
            <person name="Greenberg A.J."/>
            <person name="Griffiths-Jones S."/>
            <person name="Gross S."/>
            <person name="Guigo R."/>
            <person name="Gustafson E.A."/>
            <person name="Haerty W."/>
            <person name="Hahn M.W."/>
            <person name="Halligan D.L."/>
            <person name="Halpern A.L."/>
            <person name="Halter G.M."/>
            <person name="Han M.V."/>
            <person name="Heger A."/>
            <person name="Hillier L."/>
            <person name="Hinrichs A.S."/>
            <person name="Holmes I."/>
            <person name="Hoskins R.A."/>
            <person name="Hubisz M.J."/>
            <person name="Hultmark D."/>
            <person name="Huntley M.A."/>
            <person name="Jaffe D.B."/>
            <person name="Jagadeeshan S."/>
            <person name="Jeck W.R."/>
            <person name="Johnson J."/>
            <person name="Jones C.D."/>
            <person name="Jordan W.C."/>
            <person name="Karpen G.H."/>
            <person name="Kataoka E."/>
            <person name="Keightley P.D."/>
            <person name="Kheradpour P."/>
            <person name="Kirkness E.F."/>
            <person name="Koerich L.B."/>
            <person name="Kristiansen K."/>
            <person name="Kudrna D."/>
            <person name="Kulathinal R.J."/>
            <person name="Kumar S."/>
            <person name="Kwok R."/>
            <person name="Lander E."/>
            <person name="Langley C.H."/>
            <person name="Lapoint R."/>
            <person name="Lazzaro B.P."/>
            <person name="Lee S.J."/>
            <person name="Levesque L."/>
            <person name="Li R."/>
            <person name="Lin C.F."/>
            <person name="Lin M.F."/>
            <person name="Lindblad-Toh K."/>
            <person name="Llopart A."/>
            <person name="Long M."/>
            <person name="Low L."/>
            <person name="Lozovsky E."/>
            <person name="Lu J."/>
            <person name="Luo M."/>
            <person name="Machado C.A."/>
            <person name="Makalowski W."/>
            <person name="Marzo M."/>
            <person name="Matsuda M."/>
            <person name="Matzkin L."/>
            <person name="McAllister B."/>
            <person name="McBride C.S."/>
            <person name="McKernan B."/>
            <person name="McKernan K."/>
            <person name="Mendez-Lago M."/>
            <person name="Minx P."/>
            <person name="Mollenhauer M.U."/>
            <person name="Montooth K."/>
            <person name="Mount S.M."/>
            <person name="Mu X."/>
            <person name="Myers E."/>
            <person name="Negre B."/>
            <person name="Newfeld S."/>
            <person name="Nielsen R."/>
            <person name="Noor M.A."/>
            <person name="O'Grady P."/>
            <person name="Pachter L."/>
            <person name="Papaceit M."/>
            <person name="Parisi M.J."/>
            <person name="Parisi M."/>
            <person name="Parts L."/>
            <person name="Pedersen J.S."/>
            <person name="Pesole G."/>
            <person name="Phillippy A.M."/>
            <person name="Ponting C.P."/>
            <person name="Pop M."/>
            <person name="Porcelli D."/>
            <person name="Powell J.R."/>
            <person name="Prohaska S."/>
            <person name="Pruitt K."/>
            <person name="Puig M."/>
            <person name="Quesneville H."/>
            <person name="Ram K.R."/>
            <person name="Rand D."/>
            <person name="Rasmussen M.D."/>
            <person name="Reed L.K."/>
            <person name="Reenan R."/>
            <person name="Reily A."/>
            <person name="Remington K.A."/>
            <person name="Rieger T.T."/>
            <person name="Ritchie M.G."/>
            <person name="Robin C."/>
            <person name="Rogers Y.H."/>
            <person name="Rohde C."/>
            <person name="Rozas J."/>
            <person name="Rubenfield M.J."/>
            <person name="Ruiz A."/>
            <person name="Russo S."/>
            <person name="Salzberg S.L."/>
            <person name="Sanchez-Gracia A."/>
            <person name="Saranga D.J."/>
            <person name="Sato H."/>
            <person name="Schaeffer S.W."/>
            <person name="Schatz M.C."/>
            <person name="Schlenke T."/>
            <person name="Schwartz R."/>
            <person name="Segarra C."/>
            <person name="Singh R.S."/>
            <person name="Sirot L."/>
            <person name="Sirota M."/>
            <person name="Sisneros N.B."/>
            <person name="Smith C.D."/>
            <person name="Smith T.F."/>
            <person name="Spieth J."/>
            <person name="Stage D.E."/>
            <person name="Stark A."/>
            <person name="Stephan W."/>
            <person name="Strausberg R.L."/>
            <person name="Strempel S."/>
            <person name="Sturgill D."/>
            <person name="Sutton G."/>
            <person name="Sutton G.G."/>
            <person name="Tao W."/>
            <person name="Teichmann S."/>
            <person name="Tobari Y.N."/>
            <person name="Tomimura Y."/>
            <person name="Tsolas J.M."/>
            <person name="Valente V.L."/>
            <person name="Venter E."/>
            <person name="Venter J.C."/>
            <person name="Vicario S."/>
            <person name="Vieira F.G."/>
            <person name="Vilella A.J."/>
            <person name="Villasante A."/>
            <person name="Walenz B."/>
            <person name="Wang J."/>
            <person name="Wasserman M."/>
            <person name="Watts T."/>
            <person name="Wilson D."/>
            <person name="Wilson R.K."/>
            <person name="Wing R.A."/>
            <person name="Wolfner M.F."/>
            <person name="Wong A."/>
            <person name="Wong G.K."/>
            <person name="Wu C.I."/>
            <person name="Wu G."/>
            <person name="Yamamoto D."/>
            <person name="Yang H.P."/>
            <person name="Yang S.P."/>
            <person name="Yorke J.A."/>
            <person name="Yoshida K."/>
            <person name="Zdobnov E."/>
            <person name="Zhang P."/>
            <person name="Zhang Y."/>
            <person name="Zimin A.V."/>
            <person name="Baldwin J."/>
            <person name="Abdouelleil A."/>
            <person name="Abdulkadir J."/>
            <person name="Abebe A."/>
            <person name="Abera B."/>
            <person name="Abreu J."/>
            <person name="Acer S.C."/>
            <person name="Aftuck L."/>
            <person name="Alexander A."/>
            <person name="An P."/>
            <person name="Anderson E."/>
            <person name="Anderson S."/>
            <person name="Arachi H."/>
            <person name="Azer M."/>
            <person name="Bachantsang P."/>
            <person name="Barry A."/>
            <person name="Bayul T."/>
            <person name="Berlin A."/>
            <person name="Bessette D."/>
            <person name="Bloom T."/>
            <person name="Blye J."/>
            <person name="Boguslavskiy L."/>
            <person name="Bonnet C."/>
            <person name="Boukhgalter B."/>
            <person name="Bourzgui I."/>
            <person name="Brown A."/>
            <person name="Cahill P."/>
            <person name="Channer S."/>
            <person name="Cheshatsang Y."/>
            <person name="Chuda L."/>
            <person name="Citroen M."/>
            <person name="Collymore A."/>
            <person name="Cooke P."/>
            <person name="Costello M."/>
            <person name="D'Aco K."/>
            <person name="Daza R."/>
            <person name="De Haan G."/>
            <person name="DeGray S."/>
            <person name="DeMaso C."/>
            <person name="Dhargay N."/>
            <person name="Dooley K."/>
            <person name="Dooley E."/>
            <person name="Doricent M."/>
            <person name="Dorje P."/>
            <person name="Dorjee K."/>
            <person name="Dupes A."/>
            <person name="Elong R."/>
            <person name="Falk J."/>
            <person name="Farina A."/>
            <person name="Faro S."/>
            <person name="Ferguson D."/>
            <person name="Fisher S."/>
            <person name="Foley C.D."/>
            <person name="Franke A."/>
            <person name="Friedrich D."/>
            <person name="Gadbois L."/>
            <person name="Gearin G."/>
            <person name="Gearin C.R."/>
            <person name="Giannoukos G."/>
            <person name="Goode T."/>
            <person name="Graham J."/>
            <person name="Grandbois E."/>
            <person name="Grewal S."/>
            <person name="Gyaltsen K."/>
            <person name="Hafez N."/>
            <person name="Hagos B."/>
            <person name="Hall J."/>
            <person name="Henson C."/>
            <person name="Hollinger A."/>
            <person name="Honan T."/>
            <person name="Huard M.D."/>
            <person name="Hughes L."/>
            <person name="Hurhula B."/>
            <person name="Husby M.E."/>
            <person name="Kamat A."/>
            <person name="Kanga B."/>
            <person name="Kashin S."/>
            <person name="Khazanovich D."/>
            <person name="Kisner P."/>
            <person name="Lance K."/>
            <person name="Lara M."/>
            <person name="Lee W."/>
            <person name="Lennon N."/>
            <person name="Letendre F."/>
            <person name="LeVine R."/>
            <person name="Lipovsky A."/>
            <person name="Liu X."/>
            <person name="Liu J."/>
            <person name="Liu S."/>
            <person name="Lokyitsang T."/>
            <person name="Lokyitsang Y."/>
            <person name="Lubonja R."/>
            <person name="Lui A."/>
            <person name="MacDonald P."/>
            <person name="Magnisalis V."/>
            <person name="Maru K."/>
            <person name="Matthews C."/>
            <person name="McCusker W."/>
            <person name="McDonough S."/>
            <person name="Mehta T."/>
            <person name="Meldrim J."/>
            <person name="Meneus L."/>
            <person name="Mihai O."/>
            <person name="Mihalev A."/>
            <person name="Mihova T."/>
            <person name="Mittelman R."/>
            <person name="Mlenga V."/>
            <person name="Montmayeur A."/>
            <person name="Mulrain L."/>
            <person name="Navidi A."/>
            <person name="Naylor J."/>
            <person name="Negash T."/>
            <person name="Nguyen T."/>
            <person name="Nguyen N."/>
            <person name="Nicol R."/>
            <person name="Norbu C."/>
            <person name="Norbu N."/>
            <person name="Novod N."/>
            <person name="O'Neill B."/>
            <person name="Osman S."/>
            <person name="Markiewicz E."/>
            <person name="Oyono O.L."/>
            <person name="Patti C."/>
            <person name="Phunkhang P."/>
            <person name="Pierre F."/>
            <person name="Priest M."/>
            <person name="Raghuraman S."/>
            <person name="Rege F."/>
            <person name="Reyes R."/>
            <person name="Rise C."/>
            <person name="Rogov P."/>
            <person name="Ross K."/>
            <person name="Ryan E."/>
            <person name="Settipalli S."/>
            <person name="Shea T."/>
            <person name="Sherpa N."/>
            <person name="Shi L."/>
            <person name="Shih D."/>
            <person name="Sparrow T."/>
            <person name="Spaulding J."/>
            <person name="Stalker J."/>
            <person name="Stange-Thomann N."/>
            <person name="Stavropoulos S."/>
            <person name="Stone C."/>
            <person name="Strader C."/>
            <person name="Tesfaye S."/>
            <person name="Thomson T."/>
            <person name="Thoulutsang Y."/>
            <person name="Thoulutsang D."/>
            <person name="Topham K."/>
            <person name="Topping I."/>
            <person name="Tsamla T."/>
            <person name="Vassiliev H."/>
            <person name="Vo A."/>
            <person name="Wangchuk T."/>
            <person name="Wangdi T."/>
            <person name="Weiand M."/>
            <person name="Wilkinson J."/>
            <person name="Wilson A."/>
            <person name="Yadav S."/>
            <person name="Young G."/>
            <person name="Yu Q."/>
            <person name="Zembek L."/>
            <person name="Zhong D."/>
            <person name="Zimmer A."/>
            <person name="Zwirko Z."/>
            <person name="Jaffe D.B."/>
            <person name="Alvarez P."/>
            <person name="Brockman W."/>
            <person name="Butler J."/>
            <person name="Chin C."/>
            <person name="Gnerre S."/>
            <person name="Grabherr M."/>
            <person name="Kleber M."/>
            <person name="Mauceli E."/>
            <person name="MacCallum I."/>
        </authorList>
    </citation>
    <scope>NUCLEOTIDE SEQUENCE [LARGE SCALE GENOMIC DNA]</scope>
    <source>
        <strain evidence="10">Tucson 14024-0371.13</strain>
    </source>
</reference>
<dbReference type="SMR" id="A0A0P9BY00"/>
<evidence type="ECO:0000256" key="7">
    <source>
        <dbReference type="RuleBase" id="RU000477"/>
    </source>
</evidence>
<proteinExistence type="inferred from homology"/>
<evidence type="ECO:0000256" key="6">
    <source>
        <dbReference type="ARBA" id="ARBA00023136"/>
    </source>
</evidence>
<organism evidence="9 10">
    <name type="scientific">Drosophila ananassae</name>
    <name type="common">Fruit fly</name>
    <dbReference type="NCBI Taxonomy" id="7217"/>
    <lineage>
        <taxon>Eukaryota</taxon>
        <taxon>Metazoa</taxon>
        <taxon>Ecdysozoa</taxon>
        <taxon>Arthropoda</taxon>
        <taxon>Hexapoda</taxon>
        <taxon>Insecta</taxon>
        <taxon>Pterygota</taxon>
        <taxon>Neoptera</taxon>
        <taxon>Endopterygota</taxon>
        <taxon>Diptera</taxon>
        <taxon>Brachycera</taxon>
        <taxon>Muscomorpha</taxon>
        <taxon>Ephydroidea</taxon>
        <taxon>Drosophilidae</taxon>
        <taxon>Drosophila</taxon>
        <taxon>Sophophora</taxon>
    </lineage>
</organism>
<keyword evidence="6 8" id="KW-0472">Membrane</keyword>
<dbReference type="PANTHER" id="PTHR19139:SF270">
    <property type="entry name" value="ENTOMOGLYCEROPORIN 1-RELATED"/>
    <property type="match status" value="1"/>
</dbReference>
<feature type="transmembrane region" description="Helical" evidence="8">
    <location>
        <begin position="51"/>
        <end position="79"/>
    </location>
</feature>
<feature type="transmembrane region" description="Helical" evidence="8">
    <location>
        <begin position="169"/>
        <end position="193"/>
    </location>
</feature>
<evidence type="ECO:0000256" key="3">
    <source>
        <dbReference type="ARBA" id="ARBA00022448"/>
    </source>
</evidence>
<comment type="subcellular location">
    <subcellularLocation>
        <location evidence="1">Membrane</location>
        <topology evidence="1">Multi-pass membrane protein</topology>
    </subcellularLocation>
</comment>